<evidence type="ECO:0000259" key="5">
    <source>
        <dbReference type="Pfam" id="PF00561"/>
    </source>
</evidence>
<evidence type="ECO:0000256" key="4">
    <source>
        <dbReference type="SAM" id="SignalP"/>
    </source>
</evidence>
<dbReference type="PANTHER" id="PTHR43248:SF29">
    <property type="entry name" value="TRIPEPTIDYL AMINOPEPTIDASE"/>
    <property type="match status" value="1"/>
</dbReference>
<comment type="similarity">
    <text evidence="1">Belongs to the peptidase S33 family.</text>
</comment>
<dbReference type="PANTHER" id="PTHR43248">
    <property type="entry name" value="2-SUCCINYL-6-HYDROXY-2,4-CYCLOHEXADIENE-1-CARBOXYLATE SYNTHASE"/>
    <property type="match status" value="1"/>
</dbReference>
<proteinExistence type="inferred from homology"/>
<dbReference type="EMBL" id="JACCBA010000001">
    <property type="protein sequence ID" value="NYD50441.1"/>
    <property type="molecule type" value="Genomic_DNA"/>
</dbReference>
<dbReference type="InterPro" id="IPR051601">
    <property type="entry name" value="Serine_prot/Carboxylest_S33"/>
</dbReference>
<keyword evidence="7" id="KW-1185">Reference proteome</keyword>
<keyword evidence="3" id="KW-0378">Hydrolase</keyword>
<protein>
    <submittedName>
        <fullName evidence="6">Pimeloyl-ACP methyl ester carboxylesterase</fullName>
    </submittedName>
</protein>
<name>A0A7Y9EMC8_9ACTN</name>
<sequence>MSVRRTSRTRAGAALAACGGMLAAAALAGPPPATAAAGDPPRPDWKSCGDAANPALQCAMLEVPLDHARPDGRTVRIALNRLPATAPPGRRQGPMLLNPGGPGISGLWMASWIPSKLPPDVAAAYDWIGFDLRGSQHSEPRMSCDPHYFDGPRPDFQVGQGTTGAWLDRAAGYVAKCTEKHSWLLPHLSTVDHVGDMESIRRALGAEKINFFGWSYGTTLGSTYAQLYPRHVRRFVLDSIVGPSVSWYDHNVLQDLQHEKRFKAFTAWVAKADGVYHLGTDPAEVEAGWYAMRTRLREHPVGRIGPDEFDDTQVAGGYDVLRWPRLATVLSAYTNSGDTAPLVTAYERYAAPDPEDDSFDLYNAVMCGDSKWPRDFRYWRKDQAKVNEKAPFYTYNNMWFNAGCLTWPVKAGHRTRITGKGLPPMLLFQATDDPATPYEGGLDMARALPSARLVVERGGGSHAITFAGNACLDDLLVGYLRGGKVPQDRGLVDRTCAKNPDPAPVWVTPAPAAASGAQATAVPRQFVR</sequence>
<gene>
    <name evidence="6" type="ORF">BJY14_006424</name>
</gene>
<evidence type="ECO:0000313" key="6">
    <source>
        <dbReference type="EMBL" id="NYD50441.1"/>
    </source>
</evidence>
<feature type="signal peptide" evidence="4">
    <location>
        <begin position="1"/>
        <end position="28"/>
    </location>
</feature>
<dbReference type="Proteomes" id="UP000529783">
    <property type="component" value="Unassembled WGS sequence"/>
</dbReference>
<organism evidence="6 7">
    <name type="scientific">Actinomadura luteofluorescens</name>
    <dbReference type="NCBI Taxonomy" id="46163"/>
    <lineage>
        <taxon>Bacteria</taxon>
        <taxon>Bacillati</taxon>
        <taxon>Actinomycetota</taxon>
        <taxon>Actinomycetes</taxon>
        <taxon>Streptosporangiales</taxon>
        <taxon>Thermomonosporaceae</taxon>
        <taxon>Actinomadura</taxon>
    </lineage>
</organism>
<feature type="domain" description="AB hydrolase-1" evidence="5">
    <location>
        <begin position="94"/>
        <end position="460"/>
    </location>
</feature>
<reference evidence="6 7" key="1">
    <citation type="submission" date="2020-07" db="EMBL/GenBank/DDBJ databases">
        <title>Sequencing the genomes of 1000 actinobacteria strains.</title>
        <authorList>
            <person name="Klenk H.-P."/>
        </authorList>
    </citation>
    <scope>NUCLEOTIDE SEQUENCE [LARGE SCALE GENOMIC DNA]</scope>
    <source>
        <strain evidence="6 7">DSM 40398</strain>
    </source>
</reference>
<dbReference type="Gene3D" id="3.40.50.1820">
    <property type="entry name" value="alpha/beta hydrolase"/>
    <property type="match status" value="1"/>
</dbReference>
<accession>A0A7Y9EMC8</accession>
<dbReference type="InterPro" id="IPR000073">
    <property type="entry name" value="AB_hydrolase_1"/>
</dbReference>
<feature type="chain" id="PRO_5038613483" evidence="4">
    <location>
        <begin position="29"/>
        <end position="528"/>
    </location>
</feature>
<dbReference type="Pfam" id="PF00561">
    <property type="entry name" value="Abhydrolase_1"/>
    <property type="match status" value="1"/>
</dbReference>
<evidence type="ECO:0000256" key="1">
    <source>
        <dbReference type="ARBA" id="ARBA00010088"/>
    </source>
</evidence>
<dbReference type="SUPFAM" id="SSF53474">
    <property type="entry name" value="alpha/beta-Hydrolases"/>
    <property type="match status" value="1"/>
</dbReference>
<evidence type="ECO:0000256" key="3">
    <source>
        <dbReference type="ARBA" id="ARBA00022801"/>
    </source>
</evidence>
<comment type="caution">
    <text evidence="6">The sequence shown here is derived from an EMBL/GenBank/DDBJ whole genome shotgun (WGS) entry which is preliminary data.</text>
</comment>
<keyword evidence="2 4" id="KW-0732">Signal</keyword>
<dbReference type="AlphaFoldDB" id="A0A7Y9EMC8"/>
<evidence type="ECO:0000313" key="7">
    <source>
        <dbReference type="Proteomes" id="UP000529783"/>
    </source>
</evidence>
<dbReference type="GO" id="GO:0016787">
    <property type="term" value="F:hydrolase activity"/>
    <property type="evidence" value="ECO:0007669"/>
    <property type="project" value="UniProtKB-KW"/>
</dbReference>
<dbReference type="InterPro" id="IPR029058">
    <property type="entry name" value="AB_hydrolase_fold"/>
</dbReference>
<evidence type="ECO:0000256" key="2">
    <source>
        <dbReference type="ARBA" id="ARBA00022729"/>
    </source>
</evidence>